<evidence type="ECO:0000256" key="15">
    <source>
        <dbReference type="ARBA" id="ARBA00074336"/>
    </source>
</evidence>
<dbReference type="FunFam" id="1.20.1740.10:FF:000015">
    <property type="entry name" value="B(0,+)-type amino acid transporter 1"/>
    <property type="match status" value="1"/>
</dbReference>
<feature type="transmembrane region" description="Helical" evidence="19">
    <location>
        <begin position="301"/>
        <end position="329"/>
    </location>
</feature>
<comment type="similarity">
    <text evidence="2">Belongs to the amino acid-polyamine-organocation (APC) superfamily.</text>
</comment>
<feature type="transmembrane region" description="Helical" evidence="19">
    <location>
        <begin position="105"/>
        <end position="127"/>
    </location>
</feature>
<accession>A0AAV8VWW5</accession>
<dbReference type="PANTHER" id="PTHR11785:SF514">
    <property type="entry name" value="B(0,+)-TYPE AMINO ACID TRANSPORTER 1-LIKE PROTEIN"/>
    <property type="match status" value="1"/>
</dbReference>
<evidence type="ECO:0000256" key="8">
    <source>
        <dbReference type="ARBA" id="ARBA00023136"/>
    </source>
</evidence>
<protein>
    <recommendedName>
        <fullName evidence="15">b(0,+)-type amino acid transporter 1</fullName>
    </recommendedName>
    <alternativeName>
        <fullName evidence="16">Glycoprotein-associated amino acid transporter b0,+AT1</fullName>
    </alternativeName>
    <alternativeName>
        <fullName evidence="17">Solute carrier family 7 member 9</fullName>
    </alternativeName>
</protein>
<keyword evidence="9" id="KW-1015">Disulfide bond</keyword>
<dbReference type="InterPro" id="IPR050598">
    <property type="entry name" value="AminoAcid_Transporter"/>
</dbReference>
<keyword evidence="21" id="KW-1185">Reference proteome</keyword>
<evidence type="ECO:0000256" key="12">
    <source>
        <dbReference type="ARBA" id="ARBA00051835"/>
    </source>
</evidence>
<evidence type="ECO:0000256" key="14">
    <source>
        <dbReference type="ARBA" id="ARBA00052732"/>
    </source>
</evidence>
<organism evidence="20 21">
    <name type="scientific">Exocentrus adspersus</name>
    <dbReference type="NCBI Taxonomy" id="1586481"/>
    <lineage>
        <taxon>Eukaryota</taxon>
        <taxon>Metazoa</taxon>
        <taxon>Ecdysozoa</taxon>
        <taxon>Arthropoda</taxon>
        <taxon>Hexapoda</taxon>
        <taxon>Insecta</taxon>
        <taxon>Pterygota</taxon>
        <taxon>Neoptera</taxon>
        <taxon>Endopterygota</taxon>
        <taxon>Coleoptera</taxon>
        <taxon>Polyphaga</taxon>
        <taxon>Cucujiformia</taxon>
        <taxon>Chrysomeloidea</taxon>
        <taxon>Cerambycidae</taxon>
        <taxon>Lamiinae</taxon>
        <taxon>Acanthocinini</taxon>
        <taxon>Exocentrus</taxon>
    </lineage>
</organism>
<feature type="transmembrane region" description="Helical" evidence="19">
    <location>
        <begin position="374"/>
        <end position="396"/>
    </location>
</feature>
<keyword evidence="6 19" id="KW-0812">Transmembrane</keyword>
<dbReference type="PANTHER" id="PTHR11785">
    <property type="entry name" value="AMINO ACID TRANSPORTER"/>
    <property type="match status" value="1"/>
</dbReference>
<keyword evidence="5" id="KW-0597">Phosphoprotein</keyword>
<dbReference type="Pfam" id="PF13520">
    <property type="entry name" value="AA_permease_2"/>
    <property type="match status" value="1"/>
</dbReference>
<evidence type="ECO:0000256" key="10">
    <source>
        <dbReference type="ARBA" id="ARBA00051323"/>
    </source>
</evidence>
<comment type="caution">
    <text evidence="20">The sequence shown here is derived from an EMBL/GenBank/DDBJ whole genome shotgun (WGS) entry which is preliminary data.</text>
</comment>
<evidence type="ECO:0000256" key="9">
    <source>
        <dbReference type="ARBA" id="ARBA00023157"/>
    </source>
</evidence>
<gene>
    <name evidence="20" type="ORF">NQ315_014999</name>
</gene>
<feature type="transmembrane region" description="Helical" evidence="19">
    <location>
        <begin position="50"/>
        <end position="72"/>
    </location>
</feature>
<comment type="catalytic activity">
    <reaction evidence="14">
        <text>L-leucine(out) + L-arginine(in) = L-leucine(in) + L-arginine(out)</text>
        <dbReference type="Rhea" id="RHEA:71059"/>
        <dbReference type="ChEBI" id="CHEBI:32682"/>
        <dbReference type="ChEBI" id="CHEBI:57427"/>
    </reaction>
    <physiologicalReaction direction="left-to-right" evidence="14">
        <dbReference type="Rhea" id="RHEA:71060"/>
    </physiologicalReaction>
</comment>
<dbReference type="GO" id="GO:0016324">
    <property type="term" value="C:apical plasma membrane"/>
    <property type="evidence" value="ECO:0007669"/>
    <property type="project" value="UniProtKB-SubCell"/>
</dbReference>
<feature type="transmembrane region" description="Helical" evidence="19">
    <location>
        <begin position="437"/>
        <end position="456"/>
    </location>
</feature>
<evidence type="ECO:0000256" key="11">
    <source>
        <dbReference type="ARBA" id="ARBA00051814"/>
    </source>
</evidence>
<reference evidence="20 21" key="1">
    <citation type="journal article" date="2023" name="Insect Mol. Biol.">
        <title>Genome sequencing provides insights into the evolution of gene families encoding plant cell wall-degrading enzymes in longhorned beetles.</title>
        <authorList>
            <person name="Shin N.R."/>
            <person name="Okamura Y."/>
            <person name="Kirsch R."/>
            <person name="Pauchet Y."/>
        </authorList>
    </citation>
    <scope>NUCLEOTIDE SEQUENCE [LARGE SCALE GENOMIC DNA]</scope>
    <source>
        <strain evidence="20">EAD_L_NR</strain>
    </source>
</reference>
<feature type="transmembrane region" description="Helical" evidence="19">
    <location>
        <begin position="252"/>
        <end position="270"/>
    </location>
</feature>
<comment type="subcellular location">
    <subcellularLocation>
        <location evidence="1">Apical cell membrane</location>
        <topology evidence="1">Multi-pass membrane protein</topology>
    </subcellularLocation>
</comment>
<evidence type="ECO:0000256" key="13">
    <source>
        <dbReference type="ARBA" id="ARBA00052179"/>
    </source>
</evidence>
<comment type="catalytic activity">
    <reaction evidence="12">
        <text>L-histidine(out) + L-arginine(in) = L-histidine(in) + L-arginine(out)</text>
        <dbReference type="Rhea" id="RHEA:71063"/>
        <dbReference type="ChEBI" id="CHEBI:32682"/>
        <dbReference type="ChEBI" id="CHEBI:57595"/>
    </reaction>
    <physiologicalReaction direction="left-to-right" evidence="12">
        <dbReference type="Rhea" id="RHEA:71064"/>
    </physiologicalReaction>
</comment>
<feature type="transmembrane region" description="Helical" evidence="19">
    <location>
        <begin position="179"/>
        <end position="201"/>
    </location>
</feature>
<proteinExistence type="inferred from homology"/>
<comment type="catalytic activity">
    <reaction evidence="13">
        <text>L-cysteine(out) + L-arginine(in) = L-cysteine(in) + L-arginine(out)</text>
        <dbReference type="Rhea" id="RHEA:71071"/>
        <dbReference type="ChEBI" id="CHEBI:32682"/>
        <dbReference type="ChEBI" id="CHEBI:35235"/>
    </reaction>
    <physiologicalReaction direction="left-to-right" evidence="13">
        <dbReference type="Rhea" id="RHEA:71072"/>
    </physiologicalReaction>
</comment>
<evidence type="ECO:0000256" key="1">
    <source>
        <dbReference type="ARBA" id="ARBA00004424"/>
    </source>
</evidence>
<name>A0AAV8VWW5_9CUCU</name>
<feature type="transmembrane region" description="Helical" evidence="19">
    <location>
        <begin position="20"/>
        <end position="38"/>
    </location>
</feature>
<dbReference type="InterPro" id="IPR002293">
    <property type="entry name" value="AA/rel_permease1"/>
</dbReference>
<comment type="catalytic activity">
    <reaction evidence="18">
        <text>L-phenylalanine(out) + L-arginine(in) = L-phenylalanine(in) + L-arginine(out)</text>
        <dbReference type="Rhea" id="RHEA:71067"/>
        <dbReference type="ChEBI" id="CHEBI:32682"/>
        <dbReference type="ChEBI" id="CHEBI:58095"/>
    </reaction>
    <physiologicalReaction direction="left-to-right" evidence="18">
        <dbReference type="Rhea" id="RHEA:71068"/>
    </physiologicalReaction>
</comment>
<evidence type="ECO:0000313" key="21">
    <source>
        <dbReference type="Proteomes" id="UP001159042"/>
    </source>
</evidence>
<dbReference type="PIRSF" id="PIRSF006060">
    <property type="entry name" value="AA_transporter"/>
    <property type="match status" value="1"/>
</dbReference>
<dbReference type="GO" id="GO:0015179">
    <property type="term" value="F:L-amino acid transmembrane transporter activity"/>
    <property type="evidence" value="ECO:0007669"/>
    <property type="project" value="TreeGrafter"/>
</dbReference>
<dbReference type="Gene3D" id="1.20.1740.10">
    <property type="entry name" value="Amino acid/polyamine transporter I"/>
    <property type="match status" value="1"/>
</dbReference>
<feature type="transmembrane region" description="Helical" evidence="19">
    <location>
        <begin position="349"/>
        <end position="368"/>
    </location>
</feature>
<dbReference type="Proteomes" id="UP001159042">
    <property type="component" value="Unassembled WGS sequence"/>
</dbReference>
<dbReference type="AlphaFoldDB" id="A0AAV8VWW5"/>
<feature type="transmembrane region" description="Helical" evidence="19">
    <location>
        <begin position="408"/>
        <end position="431"/>
    </location>
</feature>
<evidence type="ECO:0000256" key="4">
    <source>
        <dbReference type="ARBA" id="ARBA00022475"/>
    </source>
</evidence>
<evidence type="ECO:0000256" key="16">
    <source>
        <dbReference type="ARBA" id="ARBA00079910"/>
    </source>
</evidence>
<keyword evidence="7 19" id="KW-1133">Transmembrane helix</keyword>
<keyword evidence="4" id="KW-1003">Cell membrane</keyword>
<keyword evidence="8 19" id="KW-0472">Membrane</keyword>
<evidence type="ECO:0000256" key="19">
    <source>
        <dbReference type="SAM" id="Phobius"/>
    </source>
</evidence>
<dbReference type="EMBL" id="JANEYG010000023">
    <property type="protein sequence ID" value="KAJ8918679.1"/>
    <property type="molecule type" value="Genomic_DNA"/>
</dbReference>
<evidence type="ECO:0000256" key="17">
    <source>
        <dbReference type="ARBA" id="ARBA00083296"/>
    </source>
</evidence>
<evidence type="ECO:0000256" key="2">
    <source>
        <dbReference type="ARBA" id="ARBA00009523"/>
    </source>
</evidence>
<evidence type="ECO:0000256" key="6">
    <source>
        <dbReference type="ARBA" id="ARBA00022692"/>
    </source>
</evidence>
<evidence type="ECO:0000256" key="3">
    <source>
        <dbReference type="ARBA" id="ARBA00022448"/>
    </source>
</evidence>
<evidence type="ECO:0000256" key="5">
    <source>
        <dbReference type="ARBA" id="ARBA00022553"/>
    </source>
</evidence>
<keyword evidence="3" id="KW-0813">Transport</keyword>
<evidence type="ECO:0000256" key="7">
    <source>
        <dbReference type="ARBA" id="ARBA00022989"/>
    </source>
</evidence>
<evidence type="ECO:0000256" key="18">
    <source>
        <dbReference type="ARBA" id="ARBA00093193"/>
    </source>
</evidence>
<comment type="catalytic activity">
    <reaction evidence="10">
        <text>L-lysine(out) + L-arginine(in) = L-lysine(in) + L-arginine(out)</text>
        <dbReference type="Rhea" id="RHEA:70827"/>
        <dbReference type="ChEBI" id="CHEBI:32551"/>
        <dbReference type="ChEBI" id="CHEBI:32682"/>
    </reaction>
    <physiologicalReaction direction="left-to-right" evidence="10">
        <dbReference type="Rhea" id="RHEA:70828"/>
    </physiologicalReaction>
</comment>
<evidence type="ECO:0000313" key="20">
    <source>
        <dbReference type="EMBL" id="KAJ8918679.1"/>
    </source>
</evidence>
<comment type="catalytic activity">
    <reaction evidence="11">
        <text>L-cystine(out) + L-arginine(in) = L-cystine(in) + L-arginine(out)</text>
        <dbReference type="Rhea" id="RHEA:71075"/>
        <dbReference type="ChEBI" id="CHEBI:32682"/>
        <dbReference type="ChEBI" id="CHEBI:35491"/>
    </reaction>
    <physiologicalReaction direction="left-to-right" evidence="11">
        <dbReference type="Rhea" id="RHEA:71076"/>
    </physiologicalReaction>
</comment>
<feature type="transmembrane region" description="Helical" evidence="19">
    <location>
        <begin position="221"/>
        <end position="240"/>
    </location>
</feature>
<sequence>MTASAQPSTTPVHLKRELGLFSAVNFIISVSIGSGIFITPTSVLEYSKSVGMCILVWSLSGVISLLGALTYAELSTLVPRSGSDYVYFITSFRQFHKFWARLPSFLYSLVMVTVIRPASIAVVLLTFSEYISSPILTAFCITDPVTIAKTKTNIAILALGAITYINTASVKLYVLIQNIFSCFKVIACLIVVGGGIYEIAIGNSENLQGGFQGTTSSPKDIALAFYSGLWAFEGWSMVTSITEEIKRPEVNILRSIIIAVPLVTILYVFMNISYMTLLTKDEMINSSAVAVDFGQLVLGKFAIIIPLSVAFSTFSCSLSLQFGITRLLYVSGQDGLMLKSLSYVHHKKLTPSPAVAFEGIITLIFILTEDITKLIQFVSFLKLIFYCLAMVSLLILKRTRKDVPRLYKVPLVLPIFMILIFIYLMLTPIFMQPTMKYLIAIGIMVIGTVFYYLFIYKNMKPKIFLKALNGYIQILFEAVPTEDIDTVNDD</sequence>